<evidence type="ECO:0000256" key="8">
    <source>
        <dbReference type="ARBA" id="ARBA00023139"/>
    </source>
</evidence>
<feature type="region of interest" description="Disordered" evidence="12">
    <location>
        <begin position="293"/>
        <end position="315"/>
    </location>
</feature>
<comment type="caution">
    <text evidence="15">The sequence shown here is derived from an EMBL/GenBank/DDBJ whole genome shotgun (WGS) entry which is preliminary data.</text>
</comment>
<evidence type="ECO:0000256" key="6">
    <source>
        <dbReference type="ARBA" id="ARBA00023110"/>
    </source>
</evidence>
<dbReference type="Gene3D" id="3.10.50.40">
    <property type="match status" value="1"/>
</dbReference>
<accession>A0A0R1X5F6</accession>
<dbReference type="EMBL" id="AZGM01000125">
    <property type="protein sequence ID" value="KRM25390.1"/>
    <property type="molecule type" value="Genomic_DNA"/>
</dbReference>
<feature type="signal peptide" evidence="13">
    <location>
        <begin position="1"/>
        <end position="21"/>
    </location>
</feature>
<comment type="similarity">
    <text evidence="3 11">Belongs to the PrsA family.</text>
</comment>
<keyword evidence="6 11" id="KW-0697">Rotamase</keyword>
<dbReference type="PANTHER" id="PTHR47245">
    <property type="entry name" value="PEPTIDYLPROLYL ISOMERASE"/>
    <property type="match status" value="1"/>
</dbReference>
<dbReference type="InterPro" id="IPR046357">
    <property type="entry name" value="PPIase_dom_sf"/>
</dbReference>
<evidence type="ECO:0000256" key="10">
    <source>
        <dbReference type="ARBA" id="ARBA00023288"/>
    </source>
</evidence>
<feature type="domain" description="PpiC" evidence="14">
    <location>
        <begin position="138"/>
        <end position="235"/>
    </location>
</feature>
<evidence type="ECO:0000313" key="15">
    <source>
        <dbReference type="EMBL" id="KRM25390.1"/>
    </source>
</evidence>
<dbReference type="OrthoDB" id="14196at2"/>
<dbReference type="GO" id="GO:0006457">
    <property type="term" value="P:protein folding"/>
    <property type="evidence" value="ECO:0007669"/>
    <property type="project" value="UniProtKB-UniRule"/>
</dbReference>
<comment type="function">
    <text evidence="11">Plays a major role in protein secretion by helping the post-translocational extracellular folding of several secreted proteins.</text>
</comment>
<comment type="subcellular location">
    <subcellularLocation>
        <location evidence="2">Cell membrane</location>
        <topology evidence="2">Lipid-anchor</topology>
    </subcellularLocation>
</comment>
<dbReference type="SUPFAM" id="SSF109998">
    <property type="entry name" value="Triger factor/SurA peptide-binding domain-like"/>
    <property type="match status" value="1"/>
</dbReference>
<evidence type="ECO:0000256" key="7">
    <source>
        <dbReference type="ARBA" id="ARBA00023136"/>
    </source>
</evidence>
<evidence type="ECO:0000256" key="12">
    <source>
        <dbReference type="SAM" id="MobiDB-lite"/>
    </source>
</evidence>
<dbReference type="HAMAP" id="MF_01145">
    <property type="entry name" value="Foldase_PrsA"/>
    <property type="match status" value="1"/>
</dbReference>
<evidence type="ECO:0000256" key="9">
    <source>
        <dbReference type="ARBA" id="ARBA00023235"/>
    </source>
</evidence>
<feature type="chain" id="PRO_5038533761" description="Foldase protein PrsA" evidence="13">
    <location>
        <begin position="22"/>
        <end position="315"/>
    </location>
</feature>
<dbReference type="Proteomes" id="UP000051412">
    <property type="component" value="Unassembled WGS sequence"/>
</dbReference>
<dbReference type="InterPro" id="IPR027304">
    <property type="entry name" value="Trigger_fact/SurA_dom_sf"/>
</dbReference>
<dbReference type="SUPFAM" id="SSF54534">
    <property type="entry name" value="FKBP-like"/>
    <property type="match status" value="1"/>
</dbReference>
<evidence type="ECO:0000256" key="1">
    <source>
        <dbReference type="ARBA" id="ARBA00000971"/>
    </source>
</evidence>
<protein>
    <recommendedName>
        <fullName evidence="11">Foldase protein PrsA</fullName>
        <ecNumber evidence="11">5.2.1.8</ecNumber>
    </recommendedName>
</protein>
<organism evidence="15 16">
    <name type="scientific">Limosilactobacillus panis DSM 6035</name>
    <dbReference type="NCBI Taxonomy" id="1423782"/>
    <lineage>
        <taxon>Bacteria</taxon>
        <taxon>Bacillati</taxon>
        <taxon>Bacillota</taxon>
        <taxon>Bacilli</taxon>
        <taxon>Lactobacillales</taxon>
        <taxon>Lactobacillaceae</taxon>
        <taxon>Limosilactobacillus</taxon>
    </lineage>
</organism>
<dbReference type="Gene3D" id="1.10.4030.10">
    <property type="entry name" value="Porin chaperone SurA, peptide-binding domain"/>
    <property type="match status" value="1"/>
</dbReference>
<dbReference type="Pfam" id="PF00639">
    <property type="entry name" value="Rotamase"/>
    <property type="match status" value="1"/>
</dbReference>
<keyword evidence="9 11" id="KW-0413">Isomerase</keyword>
<evidence type="ECO:0000256" key="3">
    <source>
        <dbReference type="ARBA" id="ARBA00006071"/>
    </source>
</evidence>
<evidence type="ECO:0000256" key="5">
    <source>
        <dbReference type="ARBA" id="ARBA00022729"/>
    </source>
</evidence>
<dbReference type="GO" id="GO:0005886">
    <property type="term" value="C:plasma membrane"/>
    <property type="evidence" value="ECO:0007669"/>
    <property type="project" value="UniProtKB-SubCell"/>
</dbReference>
<dbReference type="NCBIfam" id="NF003356">
    <property type="entry name" value="PRK04405.1"/>
    <property type="match status" value="1"/>
</dbReference>
<dbReference type="GO" id="GO:0003755">
    <property type="term" value="F:peptidyl-prolyl cis-trans isomerase activity"/>
    <property type="evidence" value="ECO:0007669"/>
    <property type="project" value="UniProtKB-UniRule"/>
</dbReference>
<keyword evidence="10" id="KW-0449">Lipoprotein</keyword>
<sequence>MKSKKLIAIIAGAALMLPLAACGNKAVATTSGGKINESQYYSSMKQTSNGKQVLQQMILDKVLQKEYGKQVSDKQVNAEYNTYKNQYGQNFSAYLQQNGMTEKSFKQQIRSNLLLQAAVKDYSHITNKQINKQWKKYQPKVQTAEILVGSKEEAQSIISRLDSSSNKYKTFKKLAKSQSTDTSNKDAGGRVPAFDNTDNQLDSAYKKAAFKLKTGEYTSTPVKTDDGYQVIYMIEHPAKGKKSQHIADLRNQIVQENMNNRTFLHKVVSNVLKKGNVSIKDNDEKNILDDYLNTNSTNSGSLGNNSNNGSSSSNN</sequence>
<dbReference type="PROSITE" id="PS50198">
    <property type="entry name" value="PPIC_PPIASE_2"/>
    <property type="match status" value="1"/>
</dbReference>
<evidence type="ECO:0000256" key="11">
    <source>
        <dbReference type="HAMAP-Rule" id="MF_01145"/>
    </source>
</evidence>
<dbReference type="AlphaFoldDB" id="A0A0R1X5F6"/>
<comment type="catalytic activity">
    <reaction evidence="1 11">
        <text>[protein]-peptidylproline (omega=180) = [protein]-peptidylproline (omega=0)</text>
        <dbReference type="Rhea" id="RHEA:16237"/>
        <dbReference type="Rhea" id="RHEA-COMP:10747"/>
        <dbReference type="Rhea" id="RHEA-COMP:10748"/>
        <dbReference type="ChEBI" id="CHEBI:83833"/>
        <dbReference type="ChEBI" id="CHEBI:83834"/>
        <dbReference type="EC" id="5.2.1.8"/>
    </reaction>
</comment>
<keyword evidence="16" id="KW-1185">Reference proteome</keyword>
<dbReference type="PANTHER" id="PTHR47245:SF1">
    <property type="entry name" value="FOLDASE PROTEIN PRSA"/>
    <property type="match status" value="1"/>
</dbReference>
<keyword evidence="5 11" id="KW-0732">Signal</keyword>
<proteinExistence type="inferred from homology"/>
<reference evidence="15 16" key="1">
    <citation type="journal article" date="2015" name="Genome Announc.">
        <title>Expanding the biotechnology potential of lactobacilli through comparative genomics of 213 strains and associated genera.</title>
        <authorList>
            <person name="Sun Z."/>
            <person name="Harris H.M."/>
            <person name="McCann A."/>
            <person name="Guo C."/>
            <person name="Argimon S."/>
            <person name="Zhang W."/>
            <person name="Yang X."/>
            <person name="Jeffery I.B."/>
            <person name="Cooney J.C."/>
            <person name="Kagawa T.F."/>
            <person name="Liu W."/>
            <person name="Song Y."/>
            <person name="Salvetti E."/>
            <person name="Wrobel A."/>
            <person name="Rasinkangas P."/>
            <person name="Parkhill J."/>
            <person name="Rea M.C."/>
            <person name="O'Sullivan O."/>
            <person name="Ritari J."/>
            <person name="Douillard F.P."/>
            <person name="Paul Ross R."/>
            <person name="Yang R."/>
            <person name="Briner A.E."/>
            <person name="Felis G.E."/>
            <person name="de Vos W.M."/>
            <person name="Barrangou R."/>
            <person name="Klaenhammer T.R."/>
            <person name="Caufield P.W."/>
            <person name="Cui Y."/>
            <person name="Zhang H."/>
            <person name="O'Toole P.W."/>
        </authorList>
    </citation>
    <scope>NUCLEOTIDE SEQUENCE [LARGE SCALE GENOMIC DNA]</scope>
    <source>
        <strain evidence="15 16">DSM 6035</strain>
    </source>
</reference>
<evidence type="ECO:0000256" key="4">
    <source>
        <dbReference type="ARBA" id="ARBA00022475"/>
    </source>
</evidence>
<dbReference type="InterPro" id="IPR023059">
    <property type="entry name" value="Foldase_PrsA"/>
</dbReference>
<dbReference type="RefSeq" id="WP_047769980.1">
    <property type="nucleotide sequence ID" value="NZ_AZGM01000125.1"/>
</dbReference>
<evidence type="ECO:0000259" key="14">
    <source>
        <dbReference type="PROSITE" id="PS50198"/>
    </source>
</evidence>
<dbReference type="InterPro" id="IPR050245">
    <property type="entry name" value="PrsA_foldase"/>
</dbReference>
<dbReference type="PATRIC" id="fig|1423782.4.peg.823"/>
<keyword evidence="4 11" id="KW-1003">Cell membrane</keyword>
<gene>
    <name evidence="11" type="primary">prsA</name>
    <name evidence="15" type="ORF">FD32_GL000795</name>
</gene>
<dbReference type="InterPro" id="IPR000297">
    <property type="entry name" value="PPIase_PpiC"/>
</dbReference>
<evidence type="ECO:0000256" key="2">
    <source>
        <dbReference type="ARBA" id="ARBA00004193"/>
    </source>
</evidence>
<evidence type="ECO:0000313" key="16">
    <source>
        <dbReference type="Proteomes" id="UP000051412"/>
    </source>
</evidence>
<dbReference type="EC" id="5.2.1.8" evidence="11"/>
<keyword evidence="7 11" id="KW-0472">Membrane</keyword>
<dbReference type="STRING" id="1423782.FD32_GL000795"/>
<name>A0A0R1X5F6_9LACO</name>
<evidence type="ECO:0000256" key="13">
    <source>
        <dbReference type="SAM" id="SignalP"/>
    </source>
</evidence>
<feature type="region of interest" description="Disordered" evidence="12">
    <location>
        <begin position="176"/>
        <end position="198"/>
    </location>
</feature>
<keyword evidence="8" id="KW-0564">Palmitate</keyword>